<keyword evidence="3" id="KW-1185">Reference proteome</keyword>
<gene>
    <name evidence="2" type="ORF">D2E25_1580</name>
</gene>
<sequence>MFGHMETVIYPTYNAASGTPPPPMQPRQATAA</sequence>
<feature type="region of interest" description="Disordered" evidence="1">
    <location>
        <begin position="12"/>
        <end position="32"/>
    </location>
</feature>
<proteinExistence type="predicted"/>
<reference evidence="2 3" key="1">
    <citation type="submission" date="2018-09" db="EMBL/GenBank/DDBJ databases">
        <title>Characterization of the phylogenetic diversity of five novel species belonging to the genus Bifidobacterium.</title>
        <authorList>
            <person name="Lugli G.A."/>
            <person name="Duranti S."/>
            <person name="Milani C."/>
        </authorList>
    </citation>
    <scope>NUCLEOTIDE SEQUENCE [LARGE SCALE GENOMIC DNA]</scope>
    <source>
        <strain evidence="2 3">2034B</strain>
    </source>
</reference>
<evidence type="ECO:0000313" key="2">
    <source>
        <dbReference type="EMBL" id="RSX52169.1"/>
    </source>
</evidence>
<dbReference type="AlphaFoldDB" id="A0A430FH46"/>
<comment type="caution">
    <text evidence="2">The sequence shown here is derived from an EMBL/GenBank/DDBJ whole genome shotgun (WGS) entry which is preliminary data.</text>
</comment>
<accession>A0A430FH46</accession>
<dbReference type="Proteomes" id="UP000287533">
    <property type="component" value="Unassembled WGS sequence"/>
</dbReference>
<protein>
    <submittedName>
        <fullName evidence="2">Uncharacterized protein</fullName>
    </submittedName>
</protein>
<organism evidence="2 3">
    <name type="scientific">Bifidobacterium goeldii</name>
    <dbReference type="NCBI Taxonomy" id="2306975"/>
    <lineage>
        <taxon>Bacteria</taxon>
        <taxon>Bacillati</taxon>
        <taxon>Actinomycetota</taxon>
        <taxon>Actinomycetes</taxon>
        <taxon>Bifidobacteriales</taxon>
        <taxon>Bifidobacteriaceae</taxon>
        <taxon>Bifidobacterium</taxon>
    </lineage>
</organism>
<dbReference type="EMBL" id="QXGL01000005">
    <property type="protein sequence ID" value="RSX52169.1"/>
    <property type="molecule type" value="Genomic_DNA"/>
</dbReference>
<name>A0A430FH46_9BIFI</name>
<evidence type="ECO:0000313" key="3">
    <source>
        <dbReference type="Proteomes" id="UP000287533"/>
    </source>
</evidence>
<evidence type="ECO:0000256" key="1">
    <source>
        <dbReference type="SAM" id="MobiDB-lite"/>
    </source>
</evidence>